<accession>A0ABV7NX28</accession>
<dbReference type="EMBL" id="JBHRWK010000024">
    <property type="protein sequence ID" value="MFC3451374.1"/>
    <property type="molecule type" value="Genomic_DNA"/>
</dbReference>
<evidence type="ECO:0000259" key="1">
    <source>
        <dbReference type="PROSITE" id="PS50234"/>
    </source>
</evidence>
<dbReference type="Proteomes" id="UP001595645">
    <property type="component" value="Unassembled WGS sequence"/>
</dbReference>
<dbReference type="Gene3D" id="3.40.50.410">
    <property type="entry name" value="von Willebrand factor, type A domain"/>
    <property type="match status" value="1"/>
</dbReference>
<dbReference type="RefSeq" id="WP_378240131.1">
    <property type="nucleotide sequence ID" value="NZ_JBHRWK010000024.1"/>
</dbReference>
<comment type="caution">
    <text evidence="2">The sequence shown here is derived from an EMBL/GenBank/DDBJ whole genome shotgun (WGS) entry which is preliminary data.</text>
</comment>
<evidence type="ECO:0000313" key="2">
    <source>
        <dbReference type="EMBL" id="MFC3451374.1"/>
    </source>
</evidence>
<evidence type="ECO:0000313" key="3">
    <source>
        <dbReference type="Proteomes" id="UP001595645"/>
    </source>
</evidence>
<dbReference type="SUPFAM" id="SSF53300">
    <property type="entry name" value="vWA-like"/>
    <property type="match status" value="1"/>
</dbReference>
<organism evidence="2 3">
    <name type="scientific">Amycolatopsis speibonae</name>
    <dbReference type="NCBI Taxonomy" id="1450224"/>
    <lineage>
        <taxon>Bacteria</taxon>
        <taxon>Bacillati</taxon>
        <taxon>Actinomycetota</taxon>
        <taxon>Actinomycetes</taxon>
        <taxon>Pseudonocardiales</taxon>
        <taxon>Pseudonocardiaceae</taxon>
        <taxon>Amycolatopsis</taxon>
    </lineage>
</organism>
<sequence>MYSAEVNRAQPACLLLLIDQSFSMSDPWSGTDTSKAQALALAVNKILSTAVVLCSKGDDRILDYFHVGVLGYGSEVTSELDGTSISSPLLPISLVNDAKKRVDRITKKMPDGAGGVFEAQVHMAIWVDAVHNGRTAMVQAFTTAEKALADWCAKNPSSFPPILINITDGVSTDGDPSPVTDRIRKIETKDGQALVFNLHISGAANGDIRFPNTADGMPDEYASLLFGMSSALPPSMAEAASSLKYAIKPGARGFLYNADAASVIEFLDIGTRAVTPGGLKELTDGN</sequence>
<protein>
    <submittedName>
        <fullName evidence="2">VWA domain-containing protein</fullName>
    </submittedName>
</protein>
<dbReference type="InterPro" id="IPR002035">
    <property type="entry name" value="VWF_A"/>
</dbReference>
<proteinExistence type="predicted"/>
<name>A0ABV7NX28_9PSEU</name>
<keyword evidence="3" id="KW-1185">Reference proteome</keyword>
<dbReference type="InterPro" id="IPR036465">
    <property type="entry name" value="vWFA_dom_sf"/>
</dbReference>
<reference evidence="3" key="1">
    <citation type="journal article" date="2019" name="Int. J. Syst. Evol. Microbiol.">
        <title>The Global Catalogue of Microorganisms (GCM) 10K type strain sequencing project: providing services to taxonomists for standard genome sequencing and annotation.</title>
        <authorList>
            <consortium name="The Broad Institute Genomics Platform"/>
            <consortium name="The Broad Institute Genome Sequencing Center for Infectious Disease"/>
            <person name="Wu L."/>
            <person name="Ma J."/>
        </authorList>
    </citation>
    <scope>NUCLEOTIDE SEQUENCE [LARGE SCALE GENOMIC DNA]</scope>
    <source>
        <strain evidence="3">CGMCC 4.7676</strain>
    </source>
</reference>
<dbReference type="PROSITE" id="PS50234">
    <property type="entry name" value="VWFA"/>
    <property type="match status" value="1"/>
</dbReference>
<gene>
    <name evidence="2" type="ORF">ACFOSH_18235</name>
</gene>
<feature type="domain" description="VWFA" evidence="1">
    <location>
        <begin position="13"/>
        <end position="243"/>
    </location>
</feature>